<name>D6TH10_KTERA</name>
<proteinExistence type="predicted"/>
<dbReference type="SUPFAM" id="SSF50494">
    <property type="entry name" value="Trypsin-like serine proteases"/>
    <property type="match status" value="1"/>
</dbReference>
<dbReference type="STRING" id="485913.Krac_10455"/>
<feature type="domain" description="Effector-associated" evidence="1">
    <location>
        <begin position="8"/>
        <end position="92"/>
    </location>
</feature>
<dbReference type="AlphaFoldDB" id="D6TH10"/>
<evidence type="ECO:0000259" key="1">
    <source>
        <dbReference type="Pfam" id="PF19955"/>
    </source>
</evidence>
<dbReference type="InterPro" id="IPR045430">
    <property type="entry name" value="EAD1"/>
</dbReference>
<dbReference type="InterPro" id="IPR009003">
    <property type="entry name" value="Peptidase_S1_PA"/>
</dbReference>
<protein>
    <recommendedName>
        <fullName evidence="1">Effector-associated domain-containing protein</fullName>
    </recommendedName>
</protein>
<sequence>MPLLGKQRLSGSQMWQLCTAISAAFDKDSFEETLLYRLNKKMSNIVLEGNFPTRVRKVIERAEQESWTANLVLAVREERPDDVNLFLFAQQFHLACEAPQEQALERTIRETNSDLDVSSWRRKLSQLENQICRVEVCTRQGDTIFGTGFLVRPDLVMTNYHVLKELIEKAIPAQNVRFIFDYKVLEDGTTLYQGTSCSLSKQKWYFDHSVYSELDLKVDSGNGKLPQGDQLDYAIVRLEKAVGNVPIEIEKATPTAPPRGWIQLSTKQYSYQPETALFLLHHPVHNPCEPQFAPLKLTFDTQAILTINANHTRLRYTTNTTGGSSGAPCFNANWDLIALHHAGDPNFQQWYKPTYNQGIPISAIITLLQQKGKTEVLQ</sequence>
<accession>D6TH10</accession>
<dbReference type="Gene3D" id="2.40.10.10">
    <property type="entry name" value="Trypsin-like serine proteases"/>
    <property type="match status" value="2"/>
</dbReference>
<dbReference type="OrthoDB" id="513782at2"/>
<keyword evidence="3" id="KW-1185">Reference proteome</keyword>
<organism evidence="2 3">
    <name type="scientific">Ktedonobacter racemifer DSM 44963</name>
    <dbReference type="NCBI Taxonomy" id="485913"/>
    <lineage>
        <taxon>Bacteria</taxon>
        <taxon>Bacillati</taxon>
        <taxon>Chloroflexota</taxon>
        <taxon>Ktedonobacteria</taxon>
        <taxon>Ktedonobacterales</taxon>
        <taxon>Ktedonobacteraceae</taxon>
        <taxon>Ktedonobacter</taxon>
    </lineage>
</organism>
<evidence type="ECO:0000313" key="2">
    <source>
        <dbReference type="EMBL" id="EFH88939.1"/>
    </source>
</evidence>
<dbReference type="InterPro" id="IPR043504">
    <property type="entry name" value="Peptidase_S1_PA_chymotrypsin"/>
</dbReference>
<gene>
    <name evidence="2" type="ORF">Krac_10455</name>
</gene>
<dbReference type="PANTHER" id="PTHR14389:SF3">
    <property type="entry name" value="PROTEIN FAM111A-LIKE"/>
    <property type="match status" value="1"/>
</dbReference>
<dbReference type="Pfam" id="PF19955">
    <property type="entry name" value="EAD1"/>
    <property type="match status" value="1"/>
</dbReference>
<dbReference type="InParanoid" id="D6TH10"/>
<comment type="caution">
    <text evidence="2">The sequence shown here is derived from an EMBL/GenBank/DDBJ whole genome shotgun (WGS) entry which is preliminary data.</text>
</comment>
<dbReference type="EMBL" id="ADVG01000001">
    <property type="protein sequence ID" value="EFH88939.1"/>
    <property type="molecule type" value="Genomic_DNA"/>
</dbReference>
<reference evidence="2 3" key="1">
    <citation type="journal article" date="2011" name="Stand. Genomic Sci.">
        <title>Non-contiguous finished genome sequence and contextual data of the filamentous soil bacterium Ktedonobacter racemifer type strain (SOSP1-21).</title>
        <authorList>
            <person name="Chang Y.J."/>
            <person name="Land M."/>
            <person name="Hauser L."/>
            <person name="Chertkov O."/>
            <person name="Del Rio T.G."/>
            <person name="Nolan M."/>
            <person name="Copeland A."/>
            <person name="Tice H."/>
            <person name="Cheng J.F."/>
            <person name="Lucas S."/>
            <person name="Han C."/>
            <person name="Goodwin L."/>
            <person name="Pitluck S."/>
            <person name="Ivanova N."/>
            <person name="Ovchinikova G."/>
            <person name="Pati A."/>
            <person name="Chen A."/>
            <person name="Palaniappan K."/>
            <person name="Mavromatis K."/>
            <person name="Liolios K."/>
            <person name="Brettin T."/>
            <person name="Fiebig A."/>
            <person name="Rohde M."/>
            <person name="Abt B."/>
            <person name="Goker M."/>
            <person name="Detter J.C."/>
            <person name="Woyke T."/>
            <person name="Bristow J."/>
            <person name="Eisen J.A."/>
            <person name="Markowitz V."/>
            <person name="Hugenholtz P."/>
            <person name="Kyrpides N.C."/>
            <person name="Klenk H.P."/>
            <person name="Lapidus A."/>
        </authorList>
    </citation>
    <scope>NUCLEOTIDE SEQUENCE [LARGE SCALE GENOMIC DNA]</scope>
    <source>
        <strain evidence="3">DSM 44963</strain>
    </source>
</reference>
<dbReference type="Pfam" id="PF13365">
    <property type="entry name" value="Trypsin_2"/>
    <property type="match status" value="1"/>
</dbReference>
<dbReference type="PANTHER" id="PTHR14389">
    <property type="entry name" value="SI:CH1073-475A24.1"/>
    <property type="match status" value="1"/>
</dbReference>
<dbReference type="Proteomes" id="UP000004508">
    <property type="component" value="Unassembled WGS sequence"/>
</dbReference>
<dbReference type="RefSeq" id="WP_007905199.1">
    <property type="nucleotide sequence ID" value="NZ_ADVG01000001.1"/>
</dbReference>
<dbReference type="eggNOG" id="COG3591">
    <property type="taxonomic scope" value="Bacteria"/>
</dbReference>
<evidence type="ECO:0000313" key="3">
    <source>
        <dbReference type="Proteomes" id="UP000004508"/>
    </source>
</evidence>